<feature type="compositionally biased region" description="Basic and acidic residues" evidence="3">
    <location>
        <begin position="293"/>
        <end position="307"/>
    </location>
</feature>
<keyword evidence="2" id="KW-0597">Phosphoprotein</keyword>
<feature type="compositionally biased region" description="Acidic residues" evidence="3">
    <location>
        <begin position="165"/>
        <end position="178"/>
    </location>
</feature>
<feature type="compositionally biased region" description="Low complexity" evidence="3">
    <location>
        <begin position="315"/>
        <end position="329"/>
    </location>
</feature>
<feature type="region of interest" description="Disordered" evidence="3">
    <location>
        <begin position="289"/>
        <end position="329"/>
    </location>
</feature>
<dbReference type="InterPro" id="IPR007998">
    <property type="entry name" value="DUF719"/>
</dbReference>
<dbReference type="PANTHER" id="PTHR12842:SF6">
    <property type="entry name" value="FI01459P"/>
    <property type="match status" value="1"/>
</dbReference>
<evidence type="ECO:0000256" key="1">
    <source>
        <dbReference type="ARBA" id="ARBA00006903"/>
    </source>
</evidence>
<evidence type="ECO:0000256" key="3">
    <source>
        <dbReference type="SAM" id="MobiDB-lite"/>
    </source>
</evidence>
<feature type="compositionally biased region" description="Acidic residues" evidence="3">
    <location>
        <begin position="1"/>
        <end position="19"/>
    </location>
</feature>
<protein>
    <submittedName>
        <fullName evidence="4">Uncharacterized protein</fullName>
    </submittedName>
</protein>
<reference evidence="4" key="1">
    <citation type="submission" date="2023-10" db="EMBL/GenBank/DDBJ databases">
        <title>Genome assembly of Pristionchus species.</title>
        <authorList>
            <person name="Yoshida K."/>
            <person name="Sommer R.J."/>
        </authorList>
    </citation>
    <scope>NUCLEOTIDE SEQUENCE</scope>
    <source>
        <strain evidence="4">RS5133</strain>
    </source>
</reference>
<feature type="compositionally biased region" description="Basic and acidic residues" evidence="3">
    <location>
        <begin position="46"/>
        <end position="88"/>
    </location>
</feature>
<dbReference type="PANTHER" id="PTHR12842">
    <property type="entry name" value="FI01459P"/>
    <property type="match status" value="1"/>
</dbReference>
<proteinExistence type="inferred from homology"/>
<keyword evidence="5" id="KW-1185">Reference proteome</keyword>
<evidence type="ECO:0000313" key="5">
    <source>
        <dbReference type="Proteomes" id="UP001432322"/>
    </source>
</evidence>
<organism evidence="4 5">
    <name type="scientific">Pristionchus fissidentatus</name>
    <dbReference type="NCBI Taxonomy" id="1538716"/>
    <lineage>
        <taxon>Eukaryota</taxon>
        <taxon>Metazoa</taxon>
        <taxon>Ecdysozoa</taxon>
        <taxon>Nematoda</taxon>
        <taxon>Chromadorea</taxon>
        <taxon>Rhabditida</taxon>
        <taxon>Rhabditina</taxon>
        <taxon>Diplogasteromorpha</taxon>
        <taxon>Diplogasteroidea</taxon>
        <taxon>Neodiplogasteridae</taxon>
        <taxon>Pristionchus</taxon>
    </lineage>
</organism>
<dbReference type="EMBL" id="BTSY01000006">
    <property type="protein sequence ID" value="GMT32318.1"/>
    <property type="molecule type" value="Genomic_DNA"/>
</dbReference>
<feature type="compositionally biased region" description="Acidic residues" evidence="3">
    <location>
        <begin position="146"/>
        <end position="155"/>
    </location>
</feature>
<comment type="similarity">
    <text evidence="1">Belongs to the FAM114 family.</text>
</comment>
<feature type="region of interest" description="Disordered" evidence="3">
    <location>
        <begin position="1"/>
        <end position="272"/>
    </location>
</feature>
<dbReference type="Pfam" id="PF05334">
    <property type="entry name" value="DUF719"/>
    <property type="match status" value="1"/>
</dbReference>
<dbReference type="Proteomes" id="UP001432322">
    <property type="component" value="Unassembled WGS sequence"/>
</dbReference>
<name>A0AAV5WNW4_9BILA</name>
<feature type="compositionally biased region" description="Basic and acidic residues" evidence="3">
    <location>
        <begin position="179"/>
        <end position="193"/>
    </location>
</feature>
<dbReference type="AlphaFoldDB" id="A0AAV5WNW4"/>
<accession>A0AAV5WNW4</accession>
<feature type="compositionally biased region" description="Basic and acidic residues" evidence="3">
    <location>
        <begin position="29"/>
        <end position="39"/>
    </location>
</feature>
<evidence type="ECO:0000256" key="2">
    <source>
        <dbReference type="ARBA" id="ARBA00022553"/>
    </source>
</evidence>
<feature type="compositionally biased region" description="Gly residues" evidence="3">
    <location>
        <begin position="258"/>
        <end position="272"/>
    </location>
</feature>
<feature type="compositionally biased region" description="Acidic residues" evidence="3">
    <location>
        <begin position="194"/>
        <end position="210"/>
    </location>
</feature>
<gene>
    <name evidence="4" type="ORF">PFISCL1PPCAC_23615</name>
</gene>
<comment type="caution">
    <text evidence="4">The sequence shown here is derived from an EMBL/GenBank/DDBJ whole genome shotgun (WGS) entry which is preliminary data.</text>
</comment>
<evidence type="ECO:0000313" key="4">
    <source>
        <dbReference type="EMBL" id="GMT32318.1"/>
    </source>
</evidence>
<sequence length="606" mass="66235">MSDSDDDEFVSASEGEEEEITKPIPTQKKVIEESVVKEESDVEESKEEKKEESVDKSHHSDGDQKEETEEEKSITQDLSHEDFKTTRDESEEEEVVEESKKEEEEAMKDEESIVPDISGLTMDDEPVTRKESTSTSSGSQKKEWENVEEIEEQSSVDEGKSGWDDWGEESVEIAEKEEEVYGIKPKIETKKVEAEEEEEEDGGEGWDDWGSEPVEAPPKAVETKKVVIKGATPSDDSDARREEMLNRLGGSSNKTTTSGGGGGGWGWGGMLSGIGESFSSAVESSLGLPSAHELAKRHADVEKEQKDTPAPPPQSGASSQPPSTSSSSFGGFGVFSGLVNGGIDVLESIGKKTFETITVREDERGRRRFIFEAERGENLSSVLRELREKNEAEAAVSALAGHSPSVPRLPDVASSFERSDGMVHLEALELVAGSRPKQRQSVQRQLMSLLENERVDAIDNDDEFVAELLYAIKQTGLPYSPDALIRVDKELDGRLRSGDGHSSEELFKEGVDSLVQFTAASVHLVSKLASLLAVMGGSDFRPFVVIFRLLSTRCTHIANLYMLAISASDSGSTADELGTQVLVESSTAIDFIRQAHALLIPIVEVK</sequence>